<feature type="transmembrane region" description="Helical" evidence="6">
    <location>
        <begin position="299"/>
        <end position="320"/>
    </location>
</feature>
<feature type="transmembrane region" description="Helical" evidence="6">
    <location>
        <begin position="73"/>
        <end position="93"/>
    </location>
</feature>
<dbReference type="InterPro" id="IPR036259">
    <property type="entry name" value="MFS_trans_sf"/>
</dbReference>
<keyword evidence="5 6" id="KW-0472">Membrane</keyword>
<proteinExistence type="predicted"/>
<feature type="transmembrane region" description="Helical" evidence="6">
    <location>
        <begin position="99"/>
        <end position="128"/>
    </location>
</feature>
<feature type="transmembrane region" description="Helical" evidence="6">
    <location>
        <begin position="341"/>
        <end position="359"/>
    </location>
</feature>
<dbReference type="PANTHER" id="PTHR23513">
    <property type="entry name" value="INTEGRAL MEMBRANE EFFLUX PROTEIN-RELATED"/>
    <property type="match status" value="1"/>
</dbReference>
<feature type="transmembrane region" description="Helical" evidence="6">
    <location>
        <begin position="175"/>
        <end position="192"/>
    </location>
</feature>
<evidence type="ECO:0000256" key="3">
    <source>
        <dbReference type="ARBA" id="ARBA00022692"/>
    </source>
</evidence>
<keyword evidence="8" id="KW-1185">Reference proteome</keyword>
<comment type="subcellular location">
    <subcellularLocation>
        <location evidence="1">Cell membrane</location>
        <topology evidence="1">Multi-pass membrane protein</topology>
    </subcellularLocation>
</comment>
<protein>
    <submittedName>
        <fullName evidence="7">MFS transporter</fullName>
    </submittedName>
</protein>
<feature type="transmembrane region" description="Helical" evidence="6">
    <location>
        <begin position="275"/>
        <end position="293"/>
    </location>
</feature>
<sequence length="411" mass="42645">MNPLRDKPFQRFFVGQSVSVLGGAATQVALFFAVLQLTGSAKDLSFVVSAQMLPTIALLLIGGGIGDRLGQALLLRVTHFGLGLTQGVMAFCLLTKQPIGYLIGLAFLTGVLSAFAGPSLSGIVPQLVRPEGLRKANSLLASVGNAARVLGPTVGGVLVSTIGGGWALAADSASFFLAAVIFCFVPVSGRVRTDRKLFSELRQGWAYFRGSSWIWSMTAAFTVSNFLQMGAGQVLGLVLAKQTFGAEGWGVILSCRAVGQLIMSVLMIRVKVRRPLLVGQIAITVQAVPYLLLGLNGGVAAVAAASFVAGFGITFAAVSWDTSLHTYVPNDMMSRVVSYDLFGRSLAVPLGQLSVIPIADALGTRHVMVGTGVLFAVAMVAPLTLASVRRVGTEAGPAPPKASTPAPAAAS</sequence>
<feature type="transmembrane region" description="Helical" evidence="6">
    <location>
        <begin position="248"/>
        <end position="268"/>
    </location>
</feature>
<name>A0ABS5KTZ8_9ACTN</name>
<dbReference type="SUPFAM" id="SSF103473">
    <property type="entry name" value="MFS general substrate transporter"/>
    <property type="match status" value="1"/>
</dbReference>
<evidence type="ECO:0000256" key="5">
    <source>
        <dbReference type="ARBA" id="ARBA00023136"/>
    </source>
</evidence>
<evidence type="ECO:0000313" key="8">
    <source>
        <dbReference type="Proteomes" id="UP000730482"/>
    </source>
</evidence>
<dbReference type="RefSeq" id="WP_212011091.1">
    <property type="nucleotide sequence ID" value="NZ_JAAFYZ010000075.1"/>
</dbReference>
<feature type="transmembrane region" description="Helical" evidence="6">
    <location>
        <begin position="213"/>
        <end position="236"/>
    </location>
</feature>
<reference evidence="7 8" key="1">
    <citation type="submission" date="2020-02" db="EMBL/GenBank/DDBJ databases">
        <title>Acidophilic actinobacteria isolated from forest soil.</title>
        <authorList>
            <person name="Golinska P."/>
        </authorList>
    </citation>
    <scope>NUCLEOTIDE SEQUENCE [LARGE SCALE GENOMIC DNA]</scope>
    <source>
        <strain evidence="7 8">NL8</strain>
    </source>
</reference>
<dbReference type="PANTHER" id="PTHR23513:SF11">
    <property type="entry name" value="STAPHYLOFERRIN A TRANSPORTER"/>
    <property type="match status" value="1"/>
</dbReference>
<feature type="transmembrane region" description="Helical" evidence="6">
    <location>
        <begin position="12"/>
        <end position="34"/>
    </location>
</feature>
<feature type="transmembrane region" description="Helical" evidence="6">
    <location>
        <begin position="149"/>
        <end position="169"/>
    </location>
</feature>
<dbReference type="Pfam" id="PF07690">
    <property type="entry name" value="MFS_1"/>
    <property type="match status" value="1"/>
</dbReference>
<dbReference type="Gene3D" id="1.20.1250.20">
    <property type="entry name" value="MFS general substrate transporter like domains"/>
    <property type="match status" value="1"/>
</dbReference>
<dbReference type="InterPro" id="IPR011701">
    <property type="entry name" value="MFS"/>
</dbReference>
<evidence type="ECO:0000256" key="1">
    <source>
        <dbReference type="ARBA" id="ARBA00004651"/>
    </source>
</evidence>
<keyword evidence="3 6" id="KW-0812">Transmembrane</keyword>
<organism evidence="7 8">
    <name type="scientific">Catenulispora pinistramenti</name>
    <dbReference type="NCBI Taxonomy" id="2705254"/>
    <lineage>
        <taxon>Bacteria</taxon>
        <taxon>Bacillati</taxon>
        <taxon>Actinomycetota</taxon>
        <taxon>Actinomycetes</taxon>
        <taxon>Catenulisporales</taxon>
        <taxon>Catenulisporaceae</taxon>
        <taxon>Catenulispora</taxon>
    </lineage>
</organism>
<dbReference type="CDD" id="cd06173">
    <property type="entry name" value="MFS_MefA_like"/>
    <property type="match status" value="1"/>
</dbReference>
<dbReference type="Proteomes" id="UP000730482">
    <property type="component" value="Unassembled WGS sequence"/>
</dbReference>
<evidence type="ECO:0000256" key="4">
    <source>
        <dbReference type="ARBA" id="ARBA00022989"/>
    </source>
</evidence>
<feature type="transmembrane region" description="Helical" evidence="6">
    <location>
        <begin position="46"/>
        <end position="66"/>
    </location>
</feature>
<evidence type="ECO:0000256" key="6">
    <source>
        <dbReference type="SAM" id="Phobius"/>
    </source>
</evidence>
<comment type="caution">
    <text evidence="7">The sequence shown here is derived from an EMBL/GenBank/DDBJ whole genome shotgun (WGS) entry which is preliminary data.</text>
</comment>
<gene>
    <name evidence="7" type="ORF">KGQ19_21960</name>
</gene>
<evidence type="ECO:0000256" key="2">
    <source>
        <dbReference type="ARBA" id="ARBA00022475"/>
    </source>
</evidence>
<keyword evidence="2" id="KW-1003">Cell membrane</keyword>
<feature type="transmembrane region" description="Helical" evidence="6">
    <location>
        <begin position="365"/>
        <end position="385"/>
    </location>
</feature>
<keyword evidence="4 6" id="KW-1133">Transmembrane helix</keyword>
<accession>A0ABS5KTZ8</accession>
<dbReference type="EMBL" id="JAAFYZ010000075">
    <property type="protein sequence ID" value="MBS2549532.1"/>
    <property type="molecule type" value="Genomic_DNA"/>
</dbReference>
<evidence type="ECO:0000313" key="7">
    <source>
        <dbReference type="EMBL" id="MBS2549532.1"/>
    </source>
</evidence>